<organism evidence="1">
    <name type="scientific">Homalodisca liturata</name>
    <dbReference type="NCBI Taxonomy" id="320908"/>
    <lineage>
        <taxon>Eukaryota</taxon>
        <taxon>Metazoa</taxon>
        <taxon>Ecdysozoa</taxon>
        <taxon>Arthropoda</taxon>
        <taxon>Hexapoda</taxon>
        <taxon>Insecta</taxon>
        <taxon>Pterygota</taxon>
        <taxon>Neoptera</taxon>
        <taxon>Paraneoptera</taxon>
        <taxon>Hemiptera</taxon>
        <taxon>Auchenorrhyncha</taxon>
        <taxon>Membracoidea</taxon>
        <taxon>Cicadellidae</taxon>
        <taxon>Cicadellinae</taxon>
        <taxon>Proconiini</taxon>
        <taxon>Homalodisca</taxon>
    </lineage>
</organism>
<dbReference type="EMBL" id="GECU01000208">
    <property type="protein sequence ID" value="JAT07499.1"/>
    <property type="molecule type" value="Transcribed_RNA"/>
</dbReference>
<dbReference type="AlphaFoldDB" id="A0A1B6K7R3"/>
<sequence>DVSGTSEAAAFELKPDKKDLPAWTLTYIKASFYQLFGQPGCIEALKTLSVIGPLRASSEPHHAQCFGFGHLCFLKARILGKLKYLEQWPASKWAEEIKLIESIHIDVESELQIPSTMYLAQLYRLQGYRLFLESCGNERLQFEKAGDNIKIIYSRAARKYRELVPVLRSLGSAECLAWLAEEFFKLPTHEGTTYEDDVLENMREAMRTNELIPYVHRVAAMYFEQVGNIDQAMGHLNVASTCGSLQANVDIIGLNVRTSSKVPNLEELKKLPDGQLHTAYYLCMHTHRFKEAEKEFKEYFDKWQDSPTIMAYTPIFETLHEPINLLHLVYKHRFVILATKFSPPFQPNSTFLSERVKILQESQRLKRNLMFKSNRTVVNKMRKLRKKKILAARTGVNNN</sequence>
<reference evidence="1" key="1">
    <citation type="submission" date="2015-11" db="EMBL/GenBank/DDBJ databases">
        <title>De novo transcriptome assembly of four potential Pierce s Disease insect vectors from Arizona vineyards.</title>
        <authorList>
            <person name="Tassone E.E."/>
        </authorList>
    </citation>
    <scope>NUCLEOTIDE SEQUENCE</scope>
</reference>
<evidence type="ECO:0000313" key="1">
    <source>
        <dbReference type="EMBL" id="JAT07499.1"/>
    </source>
</evidence>
<protein>
    <submittedName>
        <fullName evidence="1">Uncharacterized protein</fullName>
    </submittedName>
</protein>
<proteinExistence type="predicted"/>
<gene>
    <name evidence="1" type="ORF">g.6398</name>
</gene>
<name>A0A1B6K7R3_9HEMI</name>
<feature type="non-terminal residue" evidence="1">
    <location>
        <position position="1"/>
    </location>
</feature>
<accession>A0A1B6K7R3</accession>